<keyword evidence="2" id="KW-1185">Reference proteome</keyword>
<proteinExistence type="predicted"/>
<dbReference type="EMBL" id="AAXW01000002">
    <property type="protein sequence ID" value="EAZ93841.1"/>
    <property type="molecule type" value="Genomic_DNA"/>
</dbReference>
<gene>
    <name evidence="1" type="ORF">CY0110_18637</name>
</gene>
<dbReference type="Proteomes" id="UP000003781">
    <property type="component" value="Unassembled WGS sequence"/>
</dbReference>
<organism evidence="1 2">
    <name type="scientific">Crocosphaera chwakensis CCY0110</name>
    <dbReference type="NCBI Taxonomy" id="391612"/>
    <lineage>
        <taxon>Bacteria</taxon>
        <taxon>Bacillati</taxon>
        <taxon>Cyanobacteriota</taxon>
        <taxon>Cyanophyceae</taxon>
        <taxon>Oscillatoriophycideae</taxon>
        <taxon>Chroococcales</taxon>
        <taxon>Aphanothecaceae</taxon>
        <taxon>Crocosphaera</taxon>
        <taxon>Crocosphaera chwakensis</taxon>
    </lineage>
</organism>
<name>A3IJ59_9CHRO</name>
<comment type="caution">
    <text evidence="1">The sequence shown here is derived from an EMBL/GenBank/DDBJ whole genome shotgun (WGS) entry which is preliminary data.</text>
</comment>
<evidence type="ECO:0000313" key="1">
    <source>
        <dbReference type="EMBL" id="EAZ93841.1"/>
    </source>
</evidence>
<protein>
    <submittedName>
        <fullName evidence="1">Uncharacterized protein</fullName>
    </submittedName>
</protein>
<reference evidence="1 2" key="1">
    <citation type="submission" date="2007-03" db="EMBL/GenBank/DDBJ databases">
        <authorList>
            <person name="Stal L."/>
            <person name="Ferriera S."/>
            <person name="Johnson J."/>
            <person name="Kravitz S."/>
            <person name="Beeson K."/>
            <person name="Sutton G."/>
            <person name="Rogers Y.-H."/>
            <person name="Friedman R."/>
            <person name="Frazier M."/>
            <person name="Venter J.C."/>
        </authorList>
    </citation>
    <scope>NUCLEOTIDE SEQUENCE [LARGE SCALE GENOMIC DNA]</scope>
    <source>
        <strain evidence="1 2">CCY0110</strain>
    </source>
</reference>
<dbReference type="AlphaFoldDB" id="A3IJ59"/>
<evidence type="ECO:0000313" key="2">
    <source>
        <dbReference type="Proteomes" id="UP000003781"/>
    </source>
</evidence>
<sequence length="20" mass="2296">MNSNLTLFVLILIYPTTITK</sequence>
<accession>A3IJ59</accession>